<name>A0A3R7YS84_APHAT</name>
<comment type="caution">
    <text evidence="1">The sequence shown here is derived from an EMBL/GenBank/DDBJ whole genome shotgun (WGS) entry which is preliminary data.</text>
</comment>
<accession>A0A3R7YS84</accession>
<dbReference type="VEuPathDB" id="FungiDB:H257_16095"/>
<dbReference type="Proteomes" id="UP000284702">
    <property type="component" value="Unassembled WGS sequence"/>
</dbReference>
<evidence type="ECO:0000313" key="2">
    <source>
        <dbReference type="Proteomes" id="UP000284702"/>
    </source>
</evidence>
<reference evidence="1" key="1">
    <citation type="submission" date="2018-07" db="EMBL/GenBank/DDBJ databases">
        <title>Annotation of Aphanomyces astaci genome assembly.</title>
        <authorList>
            <person name="Studholme D.J."/>
        </authorList>
    </citation>
    <scope>NUCLEOTIDE SEQUENCE [LARGE SCALE GENOMIC DNA]</scope>
    <source>
        <strain evidence="1">Pc</strain>
    </source>
</reference>
<sequence length="360" mass="39847">MTHSYSFEINDFTLGTLVFFASYRHSKNIMMDSDDAASALDKGLTMLLLPTKRRRPMKRKRGGQCDRDQDDNALTPEEAVNLVKSGIRYAANPVASCRKAVSAILHALSLNDPAVCNAFRIELVGQLHPICRVLHVKQLYNIDILRLFRAWDVKFGGSMPQLRAAVSAIPSKWTEMLATHDHNMHVHATTTRTDTRMLAMQFDHMQREVDMHGAAILAHVDSMQHTCGLLVPTVEDCFAALVRPAPLLYDDDDNGDGWEDVMPSVAAIPLPEIIASCGLGSAAYSISIPIPDIIDTHDIHLLRTTLQEQAAEVRKSLLPQVQAWAAIARTSPTSECAQTVEHMERSLQCALAKALEFAKT</sequence>
<evidence type="ECO:0000313" key="1">
    <source>
        <dbReference type="EMBL" id="RQM11216.1"/>
    </source>
</evidence>
<gene>
    <name evidence="1" type="ORF">B5M09_011152</name>
</gene>
<proteinExistence type="predicted"/>
<dbReference type="AlphaFoldDB" id="A0A3R7YS84"/>
<organism evidence="1 2">
    <name type="scientific">Aphanomyces astaci</name>
    <name type="common">Crayfish plague agent</name>
    <dbReference type="NCBI Taxonomy" id="112090"/>
    <lineage>
        <taxon>Eukaryota</taxon>
        <taxon>Sar</taxon>
        <taxon>Stramenopiles</taxon>
        <taxon>Oomycota</taxon>
        <taxon>Saprolegniomycetes</taxon>
        <taxon>Saprolegniales</taxon>
        <taxon>Verrucalvaceae</taxon>
        <taxon>Aphanomyces</taxon>
    </lineage>
</organism>
<protein>
    <submittedName>
        <fullName evidence="1">Uncharacterized protein</fullName>
    </submittedName>
</protein>
<keyword evidence="2" id="KW-1185">Reference proteome</keyword>
<dbReference type="EMBL" id="MZMZ02005990">
    <property type="protein sequence ID" value="RQM11216.1"/>
    <property type="molecule type" value="Genomic_DNA"/>
</dbReference>